<feature type="region of interest" description="Disordered" evidence="2">
    <location>
        <begin position="1"/>
        <end position="103"/>
    </location>
</feature>
<dbReference type="EMBL" id="CP144063">
    <property type="protein sequence ID" value="WWD22304.1"/>
    <property type="molecule type" value="Genomic_DNA"/>
</dbReference>
<dbReference type="InterPro" id="IPR001461">
    <property type="entry name" value="Aspartic_peptidase_A1"/>
</dbReference>
<dbReference type="PANTHER" id="PTHR47966">
    <property type="entry name" value="BETA-SITE APP-CLEAVING ENZYME, ISOFORM A-RELATED"/>
    <property type="match status" value="1"/>
</dbReference>
<feature type="compositionally biased region" description="Basic and acidic residues" evidence="2">
    <location>
        <begin position="768"/>
        <end position="778"/>
    </location>
</feature>
<protein>
    <submittedName>
        <fullName evidence="4">Uncharacterized protein</fullName>
    </submittedName>
</protein>
<feature type="compositionally biased region" description="Basic and acidic residues" evidence="2">
    <location>
        <begin position="962"/>
        <end position="971"/>
    </location>
</feature>
<evidence type="ECO:0000313" key="5">
    <source>
        <dbReference type="Proteomes" id="UP000322225"/>
    </source>
</evidence>
<reference evidence="4" key="2">
    <citation type="submission" date="2024-01" db="EMBL/GenBank/DDBJ databases">
        <title>Comparative genomics of Cryptococcus and Kwoniella reveals pathogenesis evolution and contrasting modes of karyotype evolution via chromosome fusion or intercentromeric recombination.</title>
        <authorList>
            <person name="Coelho M.A."/>
            <person name="David-Palma M."/>
            <person name="Shea T."/>
            <person name="Bowers K."/>
            <person name="McGinley-Smith S."/>
            <person name="Mohammad A.W."/>
            <person name="Gnirke A."/>
            <person name="Yurkov A.M."/>
            <person name="Nowrousian M."/>
            <person name="Sun S."/>
            <person name="Cuomo C.A."/>
            <person name="Heitman J."/>
        </authorList>
    </citation>
    <scope>NUCLEOTIDE SEQUENCE</scope>
    <source>
        <strain evidence="4">CBS 12478</strain>
    </source>
</reference>
<dbReference type="AlphaFoldDB" id="A0A5M6C6M9"/>
<evidence type="ECO:0000313" key="4">
    <source>
        <dbReference type="EMBL" id="WWD22304.1"/>
    </source>
</evidence>
<dbReference type="GO" id="GO:0006508">
    <property type="term" value="P:proteolysis"/>
    <property type="evidence" value="ECO:0007669"/>
    <property type="project" value="InterPro"/>
</dbReference>
<dbReference type="Gene3D" id="2.40.70.10">
    <property type="entry name" value="Acid Proteases"/>
    <property type="match status" value="2"/>
</dbReference>
<dbReference type="CDD" id="cd05471">
    <property type="entry name" value="pepsin_like"/>
    <property type="match status" value="1"/>
</dbReference>
<keyword evidence="3" id="KW-0472">Membrane</keyword>
<dbReference type="Proteomes" id="UP000322225">
    <property type="component" value="Chromosome 13"/>
</dbReference>
<keyword evidence="5" id="KW-1185">Reference proteome</keyword>
<dbReference type="InterPro" id="IPR034164">
    <property type="entry name" value="Pepsin-like_dom"/>
</dbReference>
<feature type="compositionally biased region" description="Polar residues" evidence="2">
    <location>
        <begin position="83"/>
        <end position="97"/>
    </location>
</feature>
<dbReference type="GO" id="GO:0004190">
    <property type="term" value="F:aspartic-type endopeptidase activity"/>
    <property type="evidence" value="ECO:0007669"/>
    <property type="project" value="InterPro"/>
</dbReference>
<dbReference type="PANTHER" id="PTHR47966:SF57">
    <property type="entry name" value="PEPTIDASE A1 DOMAIN-CONTAINING PROTEIN"/>
    <property type="match status" value="1"/>
</dbReference>
<feature type="region of interest" description="Disordered" evidence="2">
    <location>
        <begin position="908"/>
        <end position="971"/>
    </location>
</feature>
<feature type="region of interest" description="Disordered" evidence="2">
    <location>
        <begin position="759"/>
        <end position="864"/>
    </location>
</feature>
<gene>
    <name evidence="4" type="ORF">CI109_106795</name>
</gene>
<dbReference type="InterPro" id="IPR021109">
    <property type="entry name" value="Peptidase_aspartic_dom_sf"/>
</dbReference>
<evidence type="ECO:0000256" key="1">
    <source>
        <dbReference type="ARBA" id="ARBA00007447"/>
    </source>
</evidence>
<feature type="region of interest" description="Disordered" evidence="2">
    <location>
        <begin position="695"/>
        <end position="732"/>
    </location>
</feature>
<organism evidence="4 5">
    <name type="scientific">Kwoniella shandongensis</name>
    <dbReference type="NCBI Taxonomy" id="1734106"/>
    <lineage>
        <taxon>Eukaryota</taxon>
        <taxon>Fungi</taxon>
        <taxon>Dikarya</taxon>
        <taxon>Basidiomycota</taxon>
        <taxon>Agaricomycotina</taxon>
        <taxon>Tremellomycetes</taxon>
        <taxon>Tremellales</taxon>
        <taxon>Cryptococcaceae</taxon>
        <taxon>Kwoniella</taxon>
    </lineage>
</organism>
<feature type="compositionally biased region" description="Polar residues" evidence="2">
    <location>
        <begin position="831"/>
        <end position="840"/>
    </location>
</feature>
<feature type="compositionally biased region" description="Polar residues" evidence="2">
    <location>
        <begin position="54"/>
        <end position="65"/>
    </location>
</feature>
<dbReference type="RefSeq" id="XP_031863696.1">
    <property type="nucleotide sequence ID" value="XM_032002139.1"/>
</dbReference>
<dbReference type="Pfam" id="PF00026">
    <property type="entry name" value="Asp"/>
    <property type="match status" value="1"/>
</dbReference>
<feature type="region of interest" description="Disordered" evidence="2">
    <location>
        <begin position="869"/>
        <end position="888"/>
    </location>
</feature>
<evidence type="ECO:0000256" key="3">
    <source>
        <dbReference type="SAM" id="Phobius"/>
    </source>
</evidence>
<name>A0A5M6C6M9_9TREE</name>
<dbReference type="SUPFAM" id="SSF50630">
    <property type="entry name" value="Acid proteases"/>
    <property type="match status" value="1"/>
</dbReference>
<feature type="compositionally biased region" description="Polar residues" evidence="2">
    <location>
        <begin position="849"/>
        <end position="861"/>
    </location>
</feature>
<dbReference type="PRINTS" id="PR00792">
    <property type="entry name" value="PEPSIN"/>
</dbReference>
<dbReference type="PROSITE" id="PS51767">
    <property type="entry name" value="PEPTIDASE_A1"/>
    <property type="match status" value="1"/>
</dbReference>
<dbReference type="GeneID" id="43586249"/>
<keyword evidence="3" id="KW-0812">Transmembrane</keyword>
<feature type="compositionally biased region" description="Low complexity" evidence="2">
    <location>
        <begin position="17"/>
        <end position="35"/>
    </location>
</feature>
<reference evidence="4" key="1">
    <citation type="submission" date="2017-08" db="EMBL/GenBank/DDBJ databases">
        <authorList>
            <person name="Cuomo C."/>
            <person name="Billmyre B."/>
            <person name="Heitman J."/>
        </authorList>
    </citation>
    <scope>NUCLEOTIDE SEQUENCE</scope>
    <source>
        <strain evidence="4">CBS 12478</strain>
    </source>
</reference>
<dbReference type="OrthoDB" id="2747330at2759"/>
<keyword evidence="3" id="KW-1133">Transmembrane helix</keyword>
<feature type="transmembrane region" description="Helical" evidence="3">
    <location>
        <begin position="658"/>
        <end position="682"/>
    </location>
</feature>
<comment type="similarity">
    <text evidence="1">Belongs to the peptidase A1 family.</text>
</comment>
<accession>A0A5M6C6M9</accession>
<evidence type="ECO:0000256" key="2">
    <source>
        <dbReference type="SAM" id="MobiDB-lite"/>
    </source>
</evidence>
<feature type="compositionally biased region" description="Low complexity" evidence="2">
    <location>
        <begin position="915"/>
        <end position="926"/>
    </location>
</feature>
<sequence>MSYTHLEDQPEAGPSSRPFVDTPVTPPVSTRSPCPLGSQCPKINLAHRPGSDFDSIQRTLTSSKSAGKRKMMERQDFPGPGGSTYSISTVSGTSPPSDTMYAPLASTLSNPLFNGPTTTQSSYSPYNTSLPYTTFSYNVTQTYESQPFTSPSPSTSSTSSRSTKFTSLWSYTPSHTRSQTASASQPTQSIYVPGVLLNLTLGGDSETEAIYSVEMAFGHNADSGSSAMRRKSKRRPAKWDGGAPQAVNLQIDLGSSDMWLATTDCTSDICDSAPSLFDASQSLESGIQANITYQSGAVDGEIYWEEVALADFGIGFQAFIGATTVDSEDLKNGNFTGVLGLALPAASTILTEIGGTTGSDPDGATFLDNLFGSGNSAPSERLFSLSLARREDVRTASTFGIGAVSSSFCPPPCSPSYIPIVAQPQLGATGFLHWRIQMQSVSVTTWGNAQTGTDPTTKTVPLGASRVYASKSSPLAVLDSGGVQILVGYRPYADAIYSALGVSMSPDGLYRMPCTQQMAITFRFNSREIPVHPLDMSYMDPADSSQSTCIGMIQYSNNLGESGDFILGSSFLKNVYSVFQYPDANKPTTWQPSVGLIPLTNASIASQDFYAVRTLRQSLSTVSSSQQATYGGTTPSGGQNPQSSAAAAASGKKVVSTAVIAAVSVVGFFVLAAAAFCAWWFWLRRKLGPGGVVEYKTPPVRPRGGAGHRSESSTSTLKNKKHSETSRQKSMVEGYSDFEGDSWLSTTEGGDSIRLGYMPEVAEEDDEARQTRGAEWRSSRGSSLARERSVDTDVDIPLVDMVDTKSPPQRDRSPLATRRVLSDPEIDLSVDSANSESFSPVSAPYPYPSNANNHSQRTSTAHAARSLSMAMDGPFPSTGQNRHSTMRPDVSPMYDIRTSDYFAVPISHTAGRGRSGQSQGQGSRGSRSGEEVSQVAERRESRPHKYGGVLGDAVMEEPGDMADNHTRGAAL</sequence>
<dbReference type="InterPro" id="IPR033121">
    <property type="entry name" value="PEPTIDASE_A1"/>
</dbReference>
<proteinExistence type="inferred from homology"/>
<dbReference type="KEGG" id="ksn:43586249"/>